<dbReference type="GO" id="GO:0140359">
    <property type="term" value="F:ABC-type transporter activity"/>
    <property type="evidence" value="ECO:0007669"/>
    <property type="project" value="InterPro"/>
</dbReference>
<reference evidence="11 12" key="1">
    <citation type="submission" date="2016-11" db="EMBL/GenBank/DDBJ databases">
        <title>Rhizobium leguminosarum bv. viciae strain Vaf12 isolated from Vavilovia formosa root nodules from Russia, Dagestan.</title>
        <authorList>
            <person name="Kimeklis A."/>
        </authorList>
    </citation>
    <scope>NUCLEOTIDE SEQUENCE [LARGE SCALE GENOMIC DNA]</scope>
    <source>
        <strain evidence="11 12">Vaf-108</strain>
        <plasmid evidence="12">Plasmid unnamed3 sequence</plasmid>
    </source>
</reference>
<dbReference type="PANTHER" id="PTHR24221">
    <property type="entry name" value="ATP-BINDING CASSETTE SUB-FAMILY B"/>
    <property type="match status" value="1"/>
</dbReference>
<sequence length="551" mass="61013">MSMLLALMPLRPILGEYLRASKLSLAAIILAIAIGSTLSVFAPYFFSRQLDDLRPAGSELRWATAFGIYAVSLGLLVIFQRGTQYLAVIQSERLSYFLSRQFFARLIRKTPDFFIKYNPTEIQSAQAQGSQSVAALVQIAFSALLPGLGTFILTLALLGSVIDAEIILIVCIYGVVFLTLVMLANRICRPFMERAINTAQENARFVGNALFMIEPLRYSGSSAWMKDQFARSAETVFSNWRAYALRRIVFVCTIGVATAVQFAVTFYLLLPRYQEGALSVGDLVLFNTLLFQLNIPFELLGQSIDETIRALVRMNPMAKMWAEAEVGNIVDTGTDAVSAHNGVVQVENVSYQYDNGRGANRISFSAEKGRVTFITGESGSGKSTLFKMLLKAIEPQTGQILVDGKSLASISRETWFGQIGVVPQEVAMLNDTVRSNIVLGRIFDETRLIKATRRAAIYDRILEFPEGFDTRMGERGMKLSGGEKQRIAIARAIYSEPALLLLDEASSALDEQTEAEIMQQLRNIGDDMTIIAITHRHSTIQARDAVVELQK</sequence>
<evidence type="ECO:0000256" key="7">
    <source>
        <dbReference type="ARBA" id="ARBA00023136"/>
    </source>
</evidence>
<dbReference type="InterPro" id="IPR003593">
    <property type="entry name" value="AAA+_ATPase"/>
</dbReference>
<dbReference type="Pfam" id="PF00664">
    <property type="entry name" value="ABC_membrane"/>
    <property type="match status" value="1"/>
</dbReference>
<organism evidence="11 12">
    <name type="scientific">Rhizobium leguminosarum</name>
    <dbReference type="NCBI Taxonomy" id="384"/>
    <lineage>
        <taxon>Bacteria</taxon>
        <taxon>Pseudomonadati</taxon>
        <taxon>Pseudomonadota</taxon>
        <taxon>Alphaproteobacteria</taxon>
        <taxon>Hyphomicrobiales</taxon>
        <taxon>Rhizobiaceae</taxon>
        <taxon>Rhizobium/Agrobacterium group</taxon>
        <taxon>Rhizobium</taxon>
    </lineage>
</organism>
<gene>
    <name evidence="11" type="ORF">BMW22_35855</name>
</gene>
<dbReference type="InterPro" id="IPR003439">
    <property type="entry name" value="ABC_transporter-like_ATP-bd"/>
</dbReference>
<feature type="transmembrane region" description="Helical" evidence="8">
    <location>
        <begin position="133"/>
        <end position="158"/>
    </location>
</feature>
<dbReference type="AlphaFoldDB" id="A0A1L3ZMB4"/>
<evidence type="ECO:0000313" key="12">
    <source>
        <dbReference type="Proteomes" id="UP000183050"/>
    </source>
</evidence>
<evidence type="ECO:0000259" key="10">
    <source>
        <dbReference type="PROSITE" id="PS50929"/>
    </source>
</evidence>
<geneLocation type="plasmid" evidence="12">
    <name>unnamed3 sequence</name>
</geneLocation>
<dbReference type="GO" id="GO:0005886">
    <property type="term" value="C:plasma membrane"/>
    <property type="evidence" value="ECO:0007669"/>
    <property type="project" value="UniProtKB-SubCell"/>
</dbReference>
<evidence type="ECO:0000256" key="1">
    <source>
        <dbReference type="ARBA" id="ARBA00004651"/>
    </source>
</evidence>
<name>A0A1L3ZMB4_RHILE</name>
<dbReference type="EMBL" id="CP018231">
    <property type="protein sequence ID" value="API56789.1"/>
    <property type="molecule type" value="Genomic_DNA"/>
</dbReference>
<keyword evidence="3 8" id="KW-0812">Transmembrane</keyword>
<comment type="similarity">
    <text evidence="2">Belongs to the ABC transporter superfamily.</text>
</comment>
<dbReference type="Gene3D" id="3.40.50.300">
    <property type="entry name" value="P-loop containing nucleotide triphosphate hydrolases"/>
    <property type="match status" value="1"/>
</dbReference>
<keyword evidence="11" id="KW-0614">Plasmid</keyword>
<evidence type="ECO:0000259" key="9">
    <source>
        <dbReference type="PROSITE" id="PS50893"/>
    </source>
</evidence>
<dbReference type="InterPro" id="IPR017871">
    <property type="entry name" value="ABC_transporter-like_CS"/>
</dbReference>
<feature type="domain" description="ABC transporter" evidence="9">
    <location>
        <begin position="344"/>
        <end position="549"/>
    </location>
</feature>
<dbReference type="Gene3D" id="1.20.1560.10">
    <property type="entry name" value="ABC transporter type 1, transmembrane domain"/>
    <property type="match status" value="1"/>
</dbReference>
<evidence type="ECO:0000256" key="6">
    <source>
        <dbReference type="ARBA" id="ARBA00022989"/>
    </source>
</evidence>
<evidence type="ECO:0000313" key="11">
    <source>
        <dbReference type="EMBL" id="API56789.1"/>
    </source>
</evidence>
<dbReference type="GO" id="GO:0016887">
    <property type="term" value="F:ATP hydrolysis activity"/>
    <property type="evidence" value="ECO:0007669"/>
    <property type="project" value="InterPro"/>
</dbReference>
<feature type="transmembrane region" description="Helical" evidence="8">
    <location>
        <begin position="164"/>
        <end position="184"/>
    </location>
</feature>
<proteinExistence type="inferred from homology"/>
<dbReference type="InterPro" id="IPR036640">
    <property type="entry name" value="ABC1_TM_sf"/>
</dbReference>
<accession>A0A1L3ZMB4</accession>
<dbReference type="PROSITE" id="PS50893">
    <property type="entry name" value="ABC_TRANSPORTER_2"/>
    <property type="match status" value="1"/>
</dbReference>
<dbReference type="PROSITE" id="PS00211">
    <property type="entry name" value="ABC_TRANSPORTER_1"/>
    <property type="match status" value="1"/>
</dbReference>
<dbReference type="PROSITE" id="PS50929">
    <property type="entry name" value="ABC_TM1F"/>
    <property type="match status" value="1"/>
</dbReference>
<evidence type="ECO:0000256" key="3">
    <source>
        <dbReference type="ARBA" id="ARBA00022692"/>
    </source>
</evidence>
<evidence type="ECO:0000256" key="8">
    <source>
        <dbReference type="SAM" id="Phobius"/>
    </source>
</evidence>
<dbReference type="SMART" id="SM00382">
    <property type="entry name" value="AAA"/>
    <property type="match status" value="1"/>
</dbReference>
<keyword evidence="7 8" id="KW-0472">Membrane</keyword>
<keyword evidence="6 8" id="KW-1133">Transmembrane helix</keyword>
<keyword evidence="4" id="KW-0547">Nucleotide-binding</keyword>
<protein>
    <submittedName>
        <fullName evidence="11">ABC transporter ATP-binding protein</fullName>
    </submittedName>
</protein>
<dbReference type="GO" id="GO:0005524">
    <property type="term" value="F:ATP binding"/>
    <property type="evidence" value="ECO:0007669"/>
    <property type="project" value="UniProtKB-KW"/>
</dbReference>
<comment type="subcellular location">
    <subcellularLocation>
        <location evidence="1">Cell membrane</location>
        <topology evidence="1">Multi-pass membrane protein</topology>
    </subcellularLocation>
</comment>
<feature type="transmembrane region" description="Helical" evidence="8">
    <location>
        <begin position="248"/>
        <end position="270"/>
    </location>
</feature>
<keyword evidence="5 11" id="KW-0067">ATP-binding</keyword>
<feature type="transmembrane region" description="Helical" evidence="8">
    <location>
        <begin position="62"/>
        <end position="79"/>
    </location>
</feature>
<dbReference type="InterPro" id="IPR011527">
    <property type="entry name" value="ABC1_TM_dom"/>
</dbReference>
<dbReference type="InterPro" id="IPR039421">
    <property type="entry name" value="Type_1_exporter"/>
</dbReference>
<feature type="domain" description="ABC transmembrane type-1" evidence="10">
    <location>
        <begin position="26"/>
        <end position="309"/>
    </location>
</feature>
<feature type="transmembrane region" description="Helical" evidence="8">
    <location>
        <begin position="21"/>
        <end position="42"/>
    </location>
</feature>
<dbReference type="SUPFAM" id="SSF52540">
    <property type="entry name" value="P-loop containing nucleoside triphosphate hydrolases"/>
    <property type="match status" value="1"/>
</dbReference>
<evidence type="ECO:0000256" key="5">
    <source>
        <dbReference type="ARBA" id="ARBA00022840"/>
    </source>
</evidence>
<dbReference type="PANTHER" id="PTHR24221:SF503">
    <property type="entry name" value="MITOCHONDRIAL POTASSIUM CHANNEL ATP-BINDING SUBUNIT"/>
    <property type="match status" value="1"/>
</dbReference>
<dbReference type="SUPFAM" id="SSF90123">
    <property type="entry name" value="ABC transporter transmembrane region"/>
    <property type="match status" value="1"/>
</dbReference>
<evidence type="ECO:0000256" key="4">
    <source>
        <dbReference type="ARBA" id="ARBA00022741"/>
    </source>
</evidence>
<dbReference type="InterPro" id="IPR027417">
    <property type="entry name" value="P-loop_NTPase"/>
</dbReference>
<evidence type="ECO:0000256" key="2">
    <source>
        <dbReference type="ARBA" id="ARBA00005417"/>
    </source>
</evidence>
<dbReference type="Pfam" id="PF00005">
    <property type="entry name" value="ABC_tran"/>
    <property type="match status" value="1"/>
</dbReference>
<dbReference type="Proteomes" id="UP000183050">
    <property type="component" value="Plasmid unnamed3"/>
</dbReference>